<dbReference type="InterPro" id="IPR000843">
    <property type="entry name" value="HTH_LacI"/>
</dbReference>
<dbReference type="RefSeq" id="WP_043524919.1">
    <property type="nucleotide sequence ID" value="NZ_BAABKU010000012.1"/>
</dbReference>
<proteinExistence type="predicted"/>
<name>A0A0A6UPH1_ACTUT</name>
<comment type="caution">
    <text evidence="5">The sequence shown here is derived from an EMBL/GenBank/DDBJ whole genome shotgun (WGS) entry which is preliminary data.</text>
</comment>
<dbReference type="SUPFAM" id="SSF53822">
    <property type="entry name" value="Periplasmic binding protein-like I"/>
    <property type="match status" value="1"/>
</dbReference>
<keyword evidence="2" id="KW-0238">DNA-binding</keyword>
<dbReference type="SUPFAM" id="SSF47413">
    <property type="entry name" value="lambda repressor-like DNA-binding domains"/>
    <property type="match status" value="1"/>
</dbReference>
<gene>
    <name evidence="5" type="ORF">MB27_14285</name>
</gene>
<dbReference type="Gene3D" id="3.40.50.2300">
    <property type="match status" value="2"/>
</dbReference>
<sequence length="325" mass="33852">MKDQRPTLAVVARTAGVSRASASRAINGAYGVSETVRRRVRTVAAELGYEANPVARALATGRGGADRRERIEILIVDADPAAMSAKPFYGRVLTGAMRALGDLDIALEVRRVSEAPRDEALQDDTDPPLGRLLINVPGAAGAAYARRGRVVALGRSAPSVSFVAPDNDSGGFQAGVHLVTSGRRHVGAVFGPATPCARERRTGFLRGMAGAAQSVTAVDGDFTHARAYAATRELLAREPRLDAVFAACDVTAMGVLQALREAGRRVAADVAVVGFDGSALAEAADLSSVYVPAEDEAASAVHRLLDPARPAPPRLPTTLTVRGSS</sequence>
<dbReference type="Proteomes" id="UP000054537">
    <property type="component" value="Unassembled WGS sequence"/>
</dbReference>
<dbReference type="InterPro" id="IPR010982">
    <property type="entry name" value="Lambda_DNA-bd_dom_sf"/>
</dbReference>
<dbReference type="GO" id="GO:0003700">
    <property type="term" value="F:DNA-binding transcription factor activity"/>
    <property type="evidence" value="ECO:0007669"/>
    <property type="project" value="TreeGrafter"/>
</dbReference>
<dbReference type="Pfam" id="PF00356">
    <property type="entry name" value="LacI"/>
    <property type="match status" value="1"/>
</dbReference>
<accession>A0A0A6UPH1</accession>
<evidence type="ECO:0000256" key="3">
    <source>
        <dbReference type="ARBA" id="ARBA00023163"/>
    </source>
</evidence>
<dbReference type="OrthoDB" id="3208777at2"/>
<keyword evidence="1" id="KW-0805">Transcription regulation</keyword>
<dbReference type="eggNOG" id="COG1609">
    <property type="taxonomic scope" value="Bacteria"/>
</dbReference>
<evidence type="ECO:0000256" key="2">
    <source>
        <dbReference type="ARBA" id="ARBA00023125"/>
    </source>
</evidence>
<dbReference type="InterPro" id="IPR046335">
    <property type="entry name" value="LacI/GalR-like_sensor"/>
</dbReference>
<evidence type="ECO:0000259" key="4">
    <source>
        <dbReference type="PROSITE" id="PS50932"/>
    </source>
</evidence>
<dbReference type="PANTHER" id="PTHR30146:SF109">
    <property type="entry name" value="HTH-TYPE TRANSCRIPTIONAL REGULATOR GALS"/>
    <property type="match status" value="1"/>
</dbReference>
<dbReference type="GO" id="GO:0000976">
    <property type="term" value="F:transcription cis-regulatory region binding"/>
    <property type="evidence" value="ECO:0007669"/>
    <property type="project" value="TreeGrafter"/>
</dbReference>
<keyword evidence="6" id="KW-1185">Reference proteome</keyword>
<evidence type="ECO:0000256" key="1">
    <source>
        <dbReference type="ARBA" id="ARBA00023015"/>
    </source>
</evidence>
<dbReference type="Gene3D" id="1.10.260.40">
    <property type="entry name" value="lambda repressor-like DNA-binding domains"/>
    <property type="match status" value="1"/>
</dbReference>
<dbReference type="InterPro" id="IPR028082">
    <property type="entry name" value="Peripla_BP_I"/>
</dbReference>
<dbReference type="CDD" id="cd01392">
    <property type="entry name" value="HTH_LacI"/>
    <property type="match status" value="1"/>
</dbReference>
<dbReference type="CDD" id="cd06267">
    <property type="entry name" value="PBP1_LacI_sugar_binding-like"/>
    <property type="match status" value="1"/>
</dbReference>
<feature type="domain" description="HTH lacI-type" evidence="4">
    <location>
        <begin position="6"/>
        <end position="60"/>
    </location>
</feature>
<dbReference type="PROSITE" id="PS50932">
    <property type="entry name" value="HTH_LACI_2"/>
    <property type="match status" value="1"/>
</dbReference>
<dbReference type="STRING" id="1869.MB27_14285"/>
<keyword evidence="3" id="KW-0804">Transcription</keyword>
<dbReference type="SMART" id="SM00354">
    <property type="entry name" value="HTH_LACI"/>
    <property type="match status" value="1"/>
</dbReference>
<organism evidence="5 6">
    <name type="scientific">Actinoplanes utahensis</name>
    <dbReference type="NCBI Taxonomy" id="1869"/>
    <lineage>
        <taxon>Bacteria</taxon>
        <taxon>Bacillati</taxon>
        <taxon>Actinomycetota</taxon>
        <taxon>Actinomycetes</taxon>
        <taxon>Micromonosporales</taxon>
        <taxon>Micromonosporaceae</taxon>
        <taxon>Actinoplanes</taxon>
    </lineage>
</organism>
<dbReference type="Pfam" id="PF13377">
    <property type="entry name" value="Peripla_BP_3"/>
    <property type="match status" value="1"/>
</dbReference>
<reference evidence="5 6" key="1">
    <citation type="submission" date="2014-10" db="EMBL/GenBank/DDBJ databases">
        <title>Draft genome sequence of Actinoplanes utahensis NRRL 12052.</title>
        <authorList>
            <person name="Velasco-Bucheli B."/>
            <person name="del Cerro C."/>
            <person name="Hormigo D."/>
            <person name="Garcia J.L."/>
            <person name="Acebal C."/>
            <person name="Arroyo M."/>
            <person name="de la Mata I."/>
        </authorList>
    </citation>
    <scope>NUCLEOTIDE SEQUENCE [LARGE SCALE GENOMIC DNA]</scope>
    <source>
        <strain evidence="5 6">NRRL 12052</strain>
    </source>
</reference>
<protein>
    <recommendedName>
        <fullName evidence="4">HTH lacI-type domain-containing protein</fullName>
    </recommendedName>
</protein>
<dbReference type="AlphaFoldDB" id="A0A0A6UPH1"/>
<dbReference type="PANTHER" id="PTHR30146">
    <property type="entry name" value="LACI-RELATED TRANSCRIPTIONAL REPRESSOR"/>
    <property type="match status" value="1"/>
</dbReference>
<evidence type="ECO:0000313" key="5">
    <source>
        <dbReference type="EMBL" id="KHD76958.1"/>
    </source>
</evidence>
<dbReference type="EMBL" id="JRTT01000014">
    <property type="protein sequence ID" value="KHD76958.1"/>
    <property type="molecule type" value="Genomic_DNA"/>
</dbReference>
<evidence type="ECO:0000313" key="6">
    <source>
        <dbReference type="Proteomes" id="UP000054537"/>
    </source>
</evidence>